<dbReference type="InterPro" id="IPR000668">
    <property type="entry name" value="Peptidase_C1A_C"/>
</dbReference>
<evidence type="ECO:0000259" key="1">
    <source>
        <dbReference type="Pfam" id="PF00112"/>
    </source>
</evidence>
<dbReference type="EnsemblMetazoa" id="tetur08g06740.1">
    <property type="protein sequence ID" value="tetur08g06740.1"/>
    <property type="gene ID" value="tetur08g06740"/>
</dbReference>
<accession>T1KC86</accession>
<keyword evidence="3" id="KW-1185">Reference proteome</keyword>
<dbReference type="Gene3D" id="3.90.70.10">
    <property type="entry name" value="Cysteine proteinases"/>
    <property type="match status" value="1"/>
</dbReference>
<name>T1KC86_TETUR</name>
<dbReference type="SUPFAM" id="SSF54001">
    <property type="entry name" value="Cysteine proteinases"/>
    <property type="match status" value="1"/>
</dbReference>
<evidence type="ECO:0000313" key="2">
    <source>
        <dbReference type="EnsemblMetazoa" id="tetur08g06740.1"/>
    </source>
</evidence>
<evidence type="ECO:0000313" key="3">
    <source>
        <dbReference type="Proteomes" id="UP000015104"/>
    </source>
</evidence>
<dbReference type="Proteomes" id="UP000015104">
    <property type="component" value="Unassembled WGS sequence"/>
</dbReference>
<dbReference type="GO" id="GO:0008234">
    <property type="term" value="F:cysteine-type peptidase activity"/>
    <property type="evidence" value="ECO:0007669"/>
    <property type="project" value="InterPro"/>
</dbReference>
<protein>
    <recommendedName>
        <fullName evidence="1">Peptidase C1A papain C-terminal domain-containing protein</fullName>
    </recommendedName>
</protein>
<dbReference type="HOGENOM" id="CLU_2944650_0_0_1"/>
<dbReference type="EMBL" id="CAEY01001958">
    <property type="status" value="NOT_ANNOTATED_CDS"/>
    <property type="molecule type" value="Genomic_DNA"/>
</dbReference>
<dbReference type="InterPro" id="IPR025660">
    <property type="entry name" value="Pept_his_AS"/>
</dbReference>
<dbReference type="Pfam" id="PF00112">
    <property type="entry name" value="Peptidase_C1"/>
    <property type="match status" value="1"/>
</dbReference>
<dbReference type="AlphaFoldDB" id="T1KC86"/>
<reference evidence="3" key="1">
    <citation type="submission" date="2011-08" db="EMBL/GenBank/DDBJ databases">
        <authorList>
            <person name="Rombauts S."/>
        </authorList>
    </citation>
    <scope>NUCLEOTIDE SEQUENCE</scope>
    <source>
        <strain evidence="3">London</strain>
    </source>
</reference>
<proteinExistence type="predicted"/>
<reference evidence="2" key="2">
    <citation type="submission" date="2015-06" db="UniProtKB">
        <authorList>
            <consortium name="EnsemblMetazoa"/>
        </authorList>
    </citation>
    <scope>IDENTIFICATION</scope>
</reference>
<organism evidence="2 3">
    <name type="scientific">Tetranychus urticae</name>
    <name type="common">Two-spotted spider mite</name>
    <dbReference type="NCBI Taxonomy" id="32264"/>
    <lineage>
        <taxon>Eukaryota</taxon>
        <taxon>Metazoa</taxon>
        <taxon>Ecdysozoa</taxon>
        <taxon>Arthropoda</taxon>
        <taxon>Chelicerata</taxon>
        <taxon>Arachnida</taxon>
        <taxon>Acari</taxon>
        <taxon>Acariformes</taxon>
        <taxon>Trombidiformes</taxon>
        <taxon>Prostigmata</taxon>
        <taxon>Eleutherengona</taxon>
        <taxon>Raphignathae</taxon>
        <taxon>Tetranychoidea</taxon>
        <taxon>Tetranychidae</taxon>
        <taxon>Tetranychus</taxon>
    </lineage>
</organism>
<sequence>MKKNARYISKFTQISLVTNQEYINGLHVRHATHAIKIIGWGVENALEYWLISNSWGFFKI</sequence>
<dbReference type="GO" id="GO:0006508">
    <property type="term" value="P:proteolysis"/>
    <property type="evidence" value="ECO:0007669"/>
    <property type="project" value="InterPro"/>
</dbReference>
<dbReference type="InterPro" id="IPR038765">
    <property type="entry name" value="Papain-like_cys_pep_sf"/>
</dbReference>
<feature type="domain" description="Peptidase C1A papain C-terminal" evidence="1">
    <location>
        <begin position="29"/>
        <end position="56"/>
    </location>
</feature>
<dbReference type="PROSITE" id="PS00639">
    <property type="entry name" value="THIOL_PROTEASE_HIS"/>
    <property type="match status" value="1"/>
</dbReference>